<dbReference type="SMART" id="SM00849">
    <property type="entry name" value="Lactamase_B"/>
    <property type="match status" value="1"/>
</dbReference>
<dbReference type="HAMAP" id="MF_01491">
    <property type="entry name" value="RNase_J_bact"/>
    <property type="match status" value="1"/>
</dbReference>
<evidence type="ECO:0000256" key="12">
    <source>
        <dbReference type="PIRSR" id="PIRSR004803-3"/>
    </source>
</evidence>
<dbReference type="InterPro" id="IPR001587">
    <property type="entry name" value="RNase_J_CS"/>
</dbReference>
<keyword evidence="15" id="KW-1185">Reference proteome</keyword>
<feature type="binding site" evidence="12">
    <location>
        <position position="144"/>
    </location>
    <ligand>
        <name>Zn(2+)</name>
        <dbReference type="ChEBI" id="CHEBI:29105"/>
        <label>1</label>
        <note>catalytic</note>
    </ligand>
</feature>
<sequence>METEQNQPTGLRVIPLGGVGEIGLNMMVYEYGDDIIVADCGLMFPEPHMLGIDIVIPDITYLRERADRVRGIFLTHGHEDHIGALPYVLPELSVPIFGTALTLGFVREKLKEFDLDSSADLSVVKPRESVTVGPFKVEFIRVSHSIVDGCALAIRTPEGVVIHTGDFKIDQTPVDGELTDLASFARYGSEGVLALFSDSTNVERQGYTLSERLVGEAFDEIFPRCPGRIIVAAFSSNIHRVQQAVESAARCGRKVLLNGRSMIANVAIARQLGYLRIPDDVLIDLREMPRLPPEQVCMITTGSQGEPMSALTRIAMDDHKQIKLEPGDTVILSSRFIPGNEKTISDLINHLYRRGAEVFHEKVSEVHVSGHASREELKLMINLVRPKFFVPVHGEYRHLVKHARLAQRVGVPEERCLVVENGAVIRFADGAAEVAGSVANGRVFIDGKGIGDVGEVVLKDRKHLSEDGMVVVIISINPQTGEILYGPDIVSRGFVFEDESQEYLDETKKIVLDLLAGMSPEVLRDWNEVKQEVRRILRRFFNKTIERRPVILPLIIEM</sequence>
<evidence type="ECO:0000256" key="8">
    <source>
        <dbReference type="ARBA" id="ARBA00022884"/>
    </source>
</evidence>
<name>A0A9W6G088_9BACT</name>
<keyword evidence="3 12" id="KW-0479">Metal-binding</keyword>
<comment type="caution">
    <text evidence="14">The sequence shown here is derived from an EMBL/GenBank/DDBJ whole genome shotgun (WGS) entry which is preliminary data.</text>
</comment>
<dbReference type="GO" id="GO:0005737">
    <property type="term" value="C:cytoplasm"/>
    <property type="evidence" value="ECO:0007669"/>
    <property type="project" value="UniProtKB-SubCell"/>
</dbReference>
<feature type="binding site" evidence="12">
    <location>
        <position position="166"/>
    </location>
    <ligand>
        <name>Zn(2+)</name>
        <dbReference type="ChEBI" id="CHEBI:29105"/>
        <label>1</label>
        <note>catalytic</note>
    </ligand>
</feature>
<feature type="binding site" evidence="12">
    <location>
        <position position="80"/>
    </location>
    <ligand>
        <name>Zn(2+)</name>
        <dbReference type="ChEBI" id="CHEBI:29105"/>
        <label>1</label>
        <note>catalytic</note>
    </ligand>
</feature>
<dbReference type="InterPro" id="IPR030854">
    <property type="entry name" value="RNase_J_bac"/>
</dbReference>
<evidence type="ECO:0000313" key="14">
    <source>
        <dbReference type="EMBL" id="GLI38405.1"/>
    </source>
</evidence>
<dbReference type="SUPFAM" id="SSF56281">
    <property type="entry name" value="Metallo-hydrolase/oxidoreductase"/>
    <property type="match status" value="1"/>
</dbReference>
<keyword evidence="4 9" id="KW-0255">Endonuclease</keyword>
<comment type="cofactor">
    <cofactor evidence="12">
        <name>Ca(2+)</name>
        <dbReference type="ChEBI" id="CHEBI:29108"/>
    </cofactor>
    <text evidence="12">Binds 1 Ca(2+) cation per subunit. Seen in 1 crystal structure, it is not clear if it is physiologically important.</text>
</comment>
<dbReference type="Gene3D" id="3.40.50.10710">
    <property type="entry name" value="Metallo-hydrolase/oxidoreductase"/>
    <property type="match status" value="1"/>
</dbReference>
<dbReference type="PANTHER" id="PTHR43694:SF1">
    <property type="entry name" value="RIBONUCLEASE J"/>
    <property type="match status" value="1"/>
</dbReference>
<dbReference type="InterPro" id="IPR042173">
    <property type="entry name" value="RNase_J_2"/>
</dbReference>
<evidence type="ECO:0000313" key="15">
    <source>
        <dbReference type="Proteomes" id="UP001144352"/>
    </source>
</evidence>
<keyword evidence="1 9" id="KW-0963">Cytoplasm</keyword>
<comment type="subcellular location">
    <subcellularLocation>
        <location evidence="9">Cytoplasm</location>
    </subcellularLocation>
</comment>
<feature type="binding site" evidence="12">
    <location>
        <position position="53"/>
    </location>
    <ligand>
        <name>Ca(2+)</name>
        <dbReference type="ChEBI" id="CHEBI:29108"/>
    </ligand>
</feature>
<evidence type="ECO:0000256" key="7">
    <source>
        <dbReference type="ARBA" id="ARBA00022839"/>
    </source>
</evidence>
<evidence type="ECO:0000256" key="4">
    <source>
        <dbReference type="ARBA" id="ARBA00022759"/>
    </source>
</evidence>
<feature type="domain" description="Metallo-beta-lactamase" evidence="13">
    <location>
        <begin position="23"/>
        <end position="218"/>
    </location>
</feature>
<feature type="binding site" evidence="12">
    <location>
        <position position="51"/>
    </location>
    <ligand>
        <name>Ca(2+)</name>
        <dbReference type="ChEBI" id="CHEBI:29108"/>
    </ligand>
</feature>
<dbReference type="EC" id="3.1.-.-" evidence="9"/>
<dbReference type="InterPro" id="IPR001279">
    <property type="entry name" value="Metallo-B-lactamas"/>
</dbReference>
<dbReference type="PANTHER" id="PTHR43694">
    <property type="entry name" value="RIBONUCLEASE J"/>
    <property type="match status" value="1"/>
</dbReference>
<evidence type="ECO:0000259" key="13">
    <source>
        <dbReference type="SMART" id="SM00849"/>
    </source>
</evidence>
<evidence type="ECO:0000256" key="1">
    <source>
        <dbReference type="ARBA" id="ARBA00022490"/>
    </source>
</evidence>
<evidence type="ECO:0000256" key="9">
    <source>
        <dbReference type="HAMAP-Rule" id="MF_01491"/>
    </source>
</evidence>
<dbReference type="NCBIfam" id="TIGR00649">
    <property type="entry name" value="MG423"/>
    <property type="match status" value="1"/>
</dbReference>
<feature type="binding site" evidence="12">
    <location>
        <position position="76"/>
    </location>
    <ligand>
        <name>Zn(2+)</name>
        <dbReference type="ChEBI" id="CHEBI:29105"/>
        <label>1</label>
        <note>catalytic</note>
    </ligand>
</feature>
<evidence type="ECO:0000256" key="3">
    <source>
        <dbReference type="ARBA" id="ARBA00022723"/>
    </source>
</evidence>
<gene>
    <name evidence="9 14" type="primary">rnj</name>
    <name evidence="14" type="ORF">GHYDROH2_19060</name>
</gene>
<comment type="subunit">
    <text evidence="9">Homodimer, may be a subunit of the RNA degradosome.</text>
</comment>
<dbReference type="InterPro" id="IPR036866">
    <property type="entry name" value="RibonucZ/Hydroxyglut_hydro"/>
</dbReference>
<protein>
    <recommendedName>
        <fullName evidence="9">Ribonuclease J</fullName>
        <shortName evidence="9">RNase J</shortName>
        <ecNumber evidence="9">3.1.-.-</ecNumber>
    </recommendedName>
</protein>
<dbReference type="Pfam" id="PF22505">
    <property type="entry name" value="RNase_J_b_CASP"/>
    <property type="match status" value="1"/>
</dbReference>
<comment type="cofactor">
    <cofactor evidence="12">
        <name>Zn(2+)</name>
        <dbReference type="ChEBI" id="CHEBI:29105"/>
    </cofactor>
    <text evidence="12">Binds 2 Zn(2+) ions per subunit. It is not clear if Zn(2+) or Mg(2+) is physiologically important.</text>
</comment>
<proteinExistence type="inferred from homology"/>
<evidence type="ECO:0000256" key="5">
    <source>
        <dbReference type="ARBA" id="ARBA00022801"/>
    </source>
</evidence>
<evidence type="ECO:0000256" key="2">
    <source>
        <dbReference type="ARBA" id="ARBA00022722"/>
    </source>
</evidence>
<dbReference type="GO" id="GO:0003723">
    <property type="term" value="F:RNA binding"/>
    <property type="evidence" value="ECO:0007669"/>
    <property type="project" value="UniProtKB-UniRule"/>
</dbReference>
<evidence type="ECO:0000256" key="11">
    <source>
        <dbReference type="PIRSR" id="PIRSR004803-2"/>
    </source>
</evidence>
<dbReference type="Pfam" id="PF00753">
    <property type="entry name" value="Lactamase_B"/>
    <property type="match status" value="1"/>
</dbReference>
<accession>A0A9W6G088</accession>
<dbReference type="Gene3D" id="3.10.20.580">
    <property type="match status" value="1"/>
</dbReference>
<dbReference type="GO" id="GO:0004534">
    <property type="term" value="F:5'-3' RNA exonuclease activity"/>
    <property type="evidence" value="ECO:0007669"/>
    <property type="project" value="UniProtKB-UniRule"/>
</dbReference>
<dbReference type="GO" id="GO:0004521">
    <property type="term" value="F:RNA endonuclease activity"/>
    <property type="evidence" value="ECO:0007669"/>
    <property type="project" value="UniProtKB-UniRule"/>
</dbReference>
<evidence type="ECO:0000256" key="6">
    <source>
        <dbReference type="ARBA" id="ARBA00022833"/>
    </source>
</evidence>
<feature type="active site" description="Proton acceptor" evidence="10">
    <location>
        <position position="371"/>
    </location>
</feature>
<keyword evidence="8 9" id="KW-0694">RNA-binding</keyword>
<feature type="binding site" evidence="12">
    <location>
        <position position="393"/>
    </location>
    <ligand>
        <name>Zn(2+)</name>
        <dbReference type="ChEBI" id="CHEBI:29105"/>
        <label>1</label>
        <note>catalytic</note>
    </ligand>
</feature>
<dbReference type="Gene3D" id="3.60.15.10">
    <property type="entry name" value="Ribonuclease Z/Hydroxyacylglutathione hydrolase-like"/>
    <property type="match status" value="1"/>
</dbReference>
<dbReference type="InterPro" id="IPR055132">
    <property type="entry name" value="RNase_J_b_CASP"/>
</dbReference>
<dbReference type="Pfam" id="PF07521">
    <property type="entry name" value="RMMBL"/>
    <property type="match status" value="1"/>
</dbReference>
<feature type="binding site" evidence="9 11">
    <location>
        <begin position="367"/>
        <end position="371"/>
    </location>
    <ligand>
        <name>substrate</name>
    </ligand>
</feature>
<dbReference type="InterPro" id="IPR041636">
    <property type="entry name" value="RNase_J_C"/>
</dbReference>
<keyword evidence="9" id="KW-0698">rRNA processing</keyword>
<feature type="binding site" evidence="12">
    <location>
        <position position="446"/>
    </location>
    <ligand>
        <name>Ca(2+)</name>
        <dbReference type="ChEBI" id="CHEBI:29108"/>
    </ligand>
</feature>
<comment type="function">
    <text evidence="9">An RNase that has 5'-3' exonuclease and possibly endonuclease activity. Involved in maturation of rRNA and in some organisms also mRNA maturation and/or decay.</text>
</comment>
<reference evidence="14" key="1">
    <citation type="submission" date="2022-12" db="EMBL/GenBank/DDBJ databases">
        <title>Reference genome sequencing for broad-spectrum identification of bacterial and archaeal isolates by mass spectrometry.</title>
        <authorList>
            <person name="Sekiguchi Y."/>
            <person name="Tourlousse D.M."/>
        </authorList>
    </citation>
    <scope>NUCLEOTIDE SEQUENCE</scope>
    <source>
        <strain evidence="14">H2</strain>
    </source>
</reference>
<dbReference type="GO" id="GO:0006364">
    <property type="term" value="P:rRNA processing"/>
    <property type="evidence" value="ECO:0007669"/>
    <property type="project" value="UniProtKB-UniRule"/>
</dbReference>
<dbReference type="InterPro" id="IPR004613">
    <property type="entry name" value="RNase_J"/>
</dbReference>
<keyword evidence="5 9" id="KW-0378">Hydrolase</keyword>
<comment type="similarity">
    <text evidence="9">Belongs to the metallo-beta-lactamase superfamily. RNA-metabolizing metallo-beta-lactamase-like family. Bacterial RNase J subfamily.</text>
</comment>
<feature type="binding site" evidence="12">
    <location>
        <position position="78"/>
    </location>
    <ligand>
        <name>Zn(2+)</name>
        <dbReference type="ChEBI" id="CHEBI:29105"/>
        <label>2</label>
        <note>catalytic</note>
    </ligand>
</feature>
<keyword evidence="12" id="KW-0106">Calcium</keyword>
<dbReference type="GO" id="GO:0008270">
    <property type="term" value="F:zinc ion binding"/>
    <property type="evidence" value="ECO:0007669"/>
    <property type="project" value="InterPro"/>
</dbReference>
<dbReference type="PROSITE" id="PS01292">
    <property type="entry name" value="UPF0036"/>
    <property type="match status" value="1"/>
</dbReference>
<dbReference type="InterPro" id="IPR011108">
    <property type="entry name" value="RMMBL"/>
</dbReference>
<dbReference type="AlphaFoldDB" id="A0A9W6G088"/>
<keyword evidence="7 9" id="KW-0269">Exonuclease</keyword>
<keyword evidence="6 12" id="KW-0862">Zinc</keyword>
<keyword evidence="2 9" id="KW-0540">Nuclease</keyword>
<feature type="binding site" evidence="11">
    <location>
        <begin position="235"/>
        <end position="237"/>
    </location>
    <ligand>
        <name>substrate</name>
    </ligand>
</feature>
<feature type="active site" description="Proton donor" evidence="10">
    <location>
        <position position="198"/>
    </location>
</feature>
<dbReference type="PIRSF" id="PIRSF004803">
    <property type="entry name" value="RnjA"/>
    <property type="match status" value="1"/>
</dbReference>
<dbReference type="CDD" id="cd07714">
    <property type="entry name" value="RNaseJ_MBL-fold"/>
    <property type="match status" value="1"/>
</dbReference>
<dbReference type="EMBL" id="BSDS01000001">
    <property type="protein sequence ID" value="GLI38405.1"/>
    <property type="molecule type" value="Genomic_DNA"/>
</dbReference>
<dbReference type="RefSeq" id="WP_214186489.1">
    <property type="nucleotide sequence ID" value="NZ_BSDS01000001.1"/>
</dbReference>
<evidence type="ECO:0000256" key="10">
    <source>
        <dbReference type="PIRSR" id="PIRSR004803-1"/>
    </source>
</evidence>
<feature type="binding site" evidence="12">
    <location>
        <position position="81"/>
    </location>
    <ligand>
        <name>Zn(2+)</name>
        <dbReference type="ChEBI" id="CHEBI:29105"/>
        <label>1</label>
        <note>catalytic</note>
    </ligand>
</feature>
<dbReference type="Pfam" id="PF17770">
    <property type="entry name" value="RNase_J_C"/>
    <property type="match status" value="1"/>
</dbReference>
<organism evidence="14 15">
    <name type="scientific">Geobacter hydrogenophilus</name>
    <dbReference type="NCBI Taxonomy" id="40983"/>
    <lineage>
        <taxon>Bacteria</taxon>
        <taxon>Pseudomonadati</taxon>
        <taxon>Thermodesulfobacteriota</taxon>
        <taxon>Desulfuromonadia</taxon>
        <taxon>Geobacterales</taxon>
        <taxon>Geobacteraceae</taxon>
        <taxon>Geobacter</taxon>
    </lineage>
</organism>
<dbReference type="Proteomes" id="UP001144352">
    <property type="component" value="Unassembled WGS sequence"/>
</dbReference>